<evidence type="ECO:0000256" key="1">
    <source>
        <dbReference type="ARBA" id="ARBA00001947"/>
    </source>
</evidence>
<dbReference type="EC" id="3.5.4.3" evidence="6"/>
<dbReference type="InterPro" id="IPR051607">
    <property type="entry name" value="Metallo-dep_hydrolases"/>
</dbReference>
<reference evidence="6" key="1">
    <citation type="submission" date="2019-11" db="EMBL/GenBank/DDBJ databases">
        <authorList>
            <person name="Feng L."/>
        </authorList>
    </citation>
    <scope>NUCLEOTIDE SEQUENCE</scope>
    <source>
        <strain evidence="6">IbartlettiiLFYP30</strain>
    </source>
</reference>
<gene>
    <name evidence="6" type="primary">guaD</name>
    <name evidence="6" type="ORF">IBLFYP30_01307</name>
</gene>
<evidence type="ECO:0000256" key="2">
    <source>
        <dbReference type="ARBA" id="ARBA00022723"/>
    </source>
</evidence>
<dbReference type="Gene3D" id="2.30.40.10">
    <property type="entry name" value="Urease, subunit C, domain 1"/>
    <property type="match status" value="1"/>
</dbReference>
<dbReference type="SUPFAM" id="SSF51556">
    <property type="entry name" value="Metallo-dependent hydrolases"/>
    <property type="match status" value="1"/>
</dbReference>
<dbReference type="Pfam" id="PF01979">
    <property type="entry name" value="Amidohydro_1"/>
    <property type="match status" value="1"/>
</dbReference>
<dbReference type="InterPro" id="IPR032466">
    <property type="entry name" value="Metal_Hydrolase"/>
</dbReference>
<dbReference type="GO" id="GO:0008270">
    <property type="term" value="F:zinc ion binding"/>
    <property type="evidence" value="ECO:0007669"/>
    <property type="project" value="TreeGrafter"/>
</dbReference>
<evidence type="ECO:0000259" key="5">
    <source>
        <dbReference type="Pfam" id="PF01979"/>
    </source>
</evidence>
<name>A0A6N3AME4_9FIRM</name>
<dbReference type="GO" id="GO:0008892">
    <property type="term" value="F:guanine deaminase activity"/>
    <property type="evidence" value="ECO:0007669"/>
    <property type="project" value="UniProtKB-EC"/>
</dbReference>
<feature type="domain" description="Amidohydrolase-related" evidence="5">
    <location>
        <begin position="55"/>
        <end position="419"/>
    </location>
</feature>
<dbReference type="EMBL" id="CACRUE010000022">
    <property type="protein sequence ID" value="VYT91408.1"/>
    <property type="molecule type" value="Genomic_DNA"/>
</dbReference>
<keyword evidence="4" id="KW-0862">Zinc</keyword>
<proteinExistence type="predicted"/>
<dbReference type="PANTHER" id="PTHR11271:SF6">
    <property type="entry name" value="GUANINE DEAMINASE"/>
    <property type="match status" value="1"/>
</dbReference>
<keyword evidence="3 6" id="KW-0378">Hydrolase</keyword>
<protein>
    <submittedName>
        <fullName evidence="6">Guanine deaminase</fullName>
        <ecNumber evidence="6">3.5.4.3</ecNumber>
    </submittedName>
</protein>
<dbReference type="Gene3D" id="3.20.20.140">
    <property type="entry name" value="Metal-dependent hydrolases"/>
    <property type="match status" value="1"/>
</dbReference>
<dbReference type="InterPro" id="IPR011059">
    <property type="entry name" value="Metal-dep_hydrolase_composite"/>
</dbReference>
<dbReference type="GO" id="GO:0046098">
    <property type="term" value="P:guanine metabolic process"/>
    <property type="evidence" value="ECO:0007669"/>
    <property type="project" value="TreeGrafter"/>
</dbReference>
<dbReference type="SUPFAM" id="SSF51338">
    <property type="entry name" value="Composite domain of metallo-dependent hydrolases"/>
    <property type="match status" value="1"/>
</dbReference>
<dbReference type="PANTHER" id="PTHR11271">
    <property type="entry name" value="GUANINE DEAMINASE"/>
    <property type="match status" value="1"/>
</dbReference>
<evidence type="ECO:0000256" key="4">
    <source>
        <dbReference type="ARBA" id="ARBA00022833"/>
    </source>
</evidence>
<evidence type="ECO:0000256" key="3">
    <source>
        <dbReference type="ARBA" id="ARBA00022801"/>
    </source>
</evidence>
<organism evidence="6">
    <name type="scientific">Intestinibacter bartlettii</name>
    <dbReference type="NCBI Taxonomy" id="261299"/>
    <lineage>
        <taxon>Bacteria</taxon>
        <taxon>Bacillati</taxon>
        <taxon>Bacillota</taxon>
        <taxon>Clostridia</taxon>
        <taxon>Peptostreptococcales</taxon>
        <taxon>Peptostreptococcaceae</taxon>
        <taxon>Intestinibacter</taxon>
    </lineage>
</organism>
<dbReference type="InterPro" id="IPR006680">
    <property type="entry name" value="Amidohydro-rel"/>
</dbReference>
<dbReference type="AlphaFoldDB" id="A0A6N3AME4"/>
<dbReference type="GO" id="GO:0005829">
    <property type="term" value="C:cytosol"/>
    <property type="evidence" value="ECO:0007669"/>
    <property type="project" value="TreeGrafter"/>
</dbReference>
<dbReference type="RefSeq" id="WP_024037975.1">
    <property type="nucleotide sequence ID" value="NZ_CACRUE010000022.1"/>
</dbReference>
<keyword evidence="2" id="KW-0479">Metal-binding</keyword>
<accession>A0A6N3AME4</accession>
<sequence length="420" mass="47584">MRLLKGNFIYSIDKNDIEIKENQYLLVKDGKVEGFYNEVPSIAKDVKVEDYKDNIIIPGLSDLHVHAPQYAFRGMGMDMQLLDWLNTYAFKEEGKYKNLEYAKKQYSKFVDDVKNSATTRLSIFATLHKDATIMLMDLLEDAGVKAYVGKVNMDRNSPEFLSEDTIESKEDTIEWLEQIKDRYKNIKPILTPRFIPSCTDKLMDEIQNINKKYKLPIQSHLSENTSEIDWVADLHPDTNNYAEAYDKYNLFGKENKTIMAHCVHCPDDELNLIKQNNVTVAHCPQSNANLTSGIAPIKKMLDMGIDVGLGSDIAAGSSLSIFRAMSDAVQVSKLREAMTGEKNQILTLSEVFYLGTKGGGKFFGNVGSFEKGYEFDAVVLNDESFGDNSDFTLKERLERIIYLSDDRNIVAKYVAGNKVI</sequence>
<comment type="cofactor">
    <cofactor evidence="1">
        <name>Zn(2+)</name>
        <dbReference type="ChEBI" id="CHEBI:29105"/>
    </cofactor>
</comment>
<evidence type="ECO:0000313" key="6">
    <source>
        <dbReference type="EMBL" id="VYT91408.1"/>
    </source>
</evidence>